<feature type="domain" description="NADH:ubiquinone oxidoreductase-like 20kDa subunit" evidence="14">
    <location>
        <begin position="70"/>
        <end position="244"/>
    </location>
</feature>
<dbReference type="GO" id="GO:0051538">
    <property type="term" value="F:3 iron, 4 sulfur cluster binding"/>
    <property type="evidence" value="ECO:0007669"/>
    <property type="project" value="UniProtKB-KW"/>
</dbReference>
<evidence type="ECO:0000313" key="16">
    <source>
        <dbReference type="EMBL" id="AAM04567.1"/>
    </source>
</evidence>
<dbReference type="KEGG" id="mac:MA_1146"/>
<comment type="cofactor">
    <cofactor evidence="2">
        <name>[4Fe-4S] cluster</name>
        <dbReference type="ChEBI" id="CHEBI:49883"/>
    </cofactor>
</comment>
<evidence type="ECO:0000256" key="5">
    <source>
        <dbReference type="ARBA" id="ARBA00022485"/>
    </source>
</evidence>
<dbReference type="Pfam" id="PF14720">
    <property type="entry name" value="NiFe_hyd_SSU_C"/>
    <property type="match status" value="1"/>
</dbReference>
<feature type="binding site" evidence="12">
    <location>
        <position position="334"/>
    </location>
    <ligand>
        <name>[3Fe-4S] cluster</name>
        <dbReference type="ChEBI" id="CHEBI:21137"/>
    </ligand>
</feature>
<dbReference type="STRING" id="188937.MA_1146"/>
<dbReference type="GO" id="GO:0016020">
    <property type="term" value="C:membrane"/>
    <property type="evidence" value="ECO:0000318"/>
    <property type="project" value="GO_Central"/>
</dbReference>
<protein>
    <submittedName>
        <fullName evidence="16">F420-nonreducing hydrogenase</fullName>
    </submittedName>
</protein>
<feature type="binding site" evidence="12">
    <location>
        <position position="315"/>
    </location>
    <ligand>
        <name>[3Fe-4S] cluster</name>
        <dbReference type="ChEBI" id="CHEBI:21137"/>
    </ligand>
</feature>
<feature type="binding site" evidence="12">
    <location>
        <position position="337"/>
    </location>
    <ligand>
        <name>[3Fe-4S] cluster</name>
        <dbReference type="ChEBI" id="CHEBI:21137"/>
    </ligand>
</feature>
<evidence type="ECO:0000256" key="1">
    <source>
        <dbReference type="ARBA" id="ARBA00001927"/>
    </source>
</evidence>
<gene>
    <name evidence="16" type="primary">vhtG</name>
    <name evidence="16" type="ordered locus">MA_1146</name>
</gene>
<dbReference type="Pfam" id="PF01058">
    <property type="entry name" value="Oxidored_q6"/>
    <property type="match status" value="1"/>
</dbReference>
<organism evidence="16 17">
    <name type="scientific">Methanosarcina acetivorans (strain ATCC 35395 / DSM 2834 / JCM 12185 / C2A)</name>
    <dbReference type="NCBI Taxonomy" id="188937"/>
    <lineage>
        <taxon>Archaea</taxon>
        <taxon>Methanobacteriati</taxon>
        <taxon>Methanobacteriota</taxon>
        <taxon>Stenosarchaea group</taxon>
        <taxon>Methanomicrobia</taxon>
        <taxon>Methanosarcinales</taxon>
        <taxon>Methanosarcinaceae</taxon>
        <taxon>Methanosarcina</taxon>
    </lineage>
</organism>
<keyword evidence="8" id="KW-0560">Oxidoreductase</keyword>
<feature type="region of interest" description="Disordered" evidence="13">
    <location>
        <begin position="390"/>
        <end position="410"/>
    </location>
</feature>
<accession>Q8TRM9</accession>
<dbReference type="Gene3D" id="4.10.480.10">
    <property type="entry name" value="Cytochrome-c3 hydrogenase, C-terminal domain"/>
    <property type="match status" value="1"/>
</dbReference>
<dbReference type="InterPro" id="IPR027394">
    <property type="entry name" value="Cytochrome-c3_hydrogenase_C"/>
</dbReference>
<keyword evidence="6 12" id="KW-0479">Metal-binding</keyword>
<proteinExistence type="inferred from homology"/>
<dbReference type="GO" id="GO:0009061">
    <property type="term" value="P:anaerobic respiration"/>
    <property type="evidence" value="ECO:0000318"/>
    <property type="project" value="GO_Central"/>
</dbReference>
<comment type="subcellular location">
    <subcellularLocation>
        <location evidence="3">Cell envelope</location>
    </subcellularLocation>
</comment>
<evidence type="ECO:0000256" key="6">
    <source>
        <dbReference type="ARBA" id="ARBA00022723"/>
    </source>
</evidence>
<dbReference type="HOGENOM" id="CLU_046107_1_2_2"/>
<evidence type="ECO:0000256" key="9">
    <source>
        <dbReference type="ARBA" id="ARBA00023004"/>
    </source>
</evidence>
<dbReference type="GO" id="GO:0008901">
    <property type="term" value="F:ferredoxin hydrogenase activity"/>
    <property type="evidence" value="ECO:0007669"/>
    <property type="project" value="InterPro"/>
</dbReference>
<dbReference type="AlphaFoldDB" id="Q8TRM9"/>
<evidence type="ECO:0000256" key="4">
    <source>
        <dbReference type="ARBA" id="ARBA00006605"/>
    </source>
</evidence>
<evidence type="ECO:0000256" key="10">
    <source>
        <dbReference type="ARBA" id="ARBA00023014"/>
    </source>
</evidence>
<dbReference type="Gene3D" id="3.40.50.700">
    <property type="entry name" value="NADH:ubiquinone oxidoreductase-like, 20kDa subunit"/>
    <property type="match status" value="1"/>
</dbReference>
<feature type="binding site" evidence="12">
    <location>
        <position position="70"/>
    </location>
    <ligand>
        <name>[4Fe-4S] cluster</name>
        <dbReference type="ChEBI" id="CHEBI:49883"/>
        <label>1</label>
    </ligand>
</feature>
<evidence type="ECO:0000259" key="15">
    <source>
        <dbReference type="Pfam" id="PF14720"/>
    </source>
</evidence>
<dbReference type="PIRSF" id="PIRSF000310">
    <property type="entry name" value="NiFe_hyd_ssu"/>
    <property type="match status" value="1"/>
</dbReference>
<dbReference type="InterPro" id="IPR037024">
    <property type="entry name" value="NiFe_Hase_small_N_sf"/>
</dbReference>
<feature type="binding site" evidence="12">
    <location>
        <position position="300"/>
    </location>
    <ligand>
        <name>[4Fe-4S] cluster</name>
        <dbReference type="ChEBI" id="CHEBI:49883"/>
        <label>2</label>
    </ligand>
</feature>
<evidence type="ECO:0000256" key="11">
    <source>
        <dbReference type="ARBA" id="ARBA00023291"/>
    </source>
</evidence>
<feature type="binding site" evidence="12">
    <location>
        <position position="182"/>
    </location>
    <ligand>
        <name>[4Fe-4S] cluster</name>
        <dbReference type="ChEBI" id="CHEBI:49883"/>
        <label>1</label>
    </ligand>
</feature>
<evidence type="ECO:0000256" key="7">
    <source>
        <dbReference type="ARBA" id="ARBA00022729"/>
    </source>
</evidence>
<evidence type="ECO:0000256" key="3">
    <source>
        <dbReference type="ARBA" id="ARBA00004196"/>
    </source>
</evidence>
<dbReference type="GO" id="GO:0009375">
    <property type="term" value="C:ferredoxin hydrogenase complex"/>
    <property type="evidence" value="ECO:0007669"/>
    <property type="project" value="InterPro"/>
</dbReference>
<evidence type="ECO:0000256" key="2">
    <source>
        <dbReference type="ARBA" id="ARBA00001966"/>
    </source>
</evidence>
<keyword evidence="9 12" id="KW-0408">Iron</keyword>
<dbReference type="GO" id="GO:0044569">
    <property type="term" value="C:[Ni-Fe] hydrogenase complex"/>
    <property type="evidence" value="ECO:0000318"/>
    <property type="project" value="GO_Central"/>
</dbReference>
<dbReference type="InterPro" id="IPR006137">
    <property type="entry name" value="NADH_UbQ_OxRdtase-like_20kDa"/>
</dbReference>
<evidence type="ECO:0000256" key="8">
    <source>
        <dbReference type="ARBA" id="ARBA00023002"/>
    </source>
</evidence>
<reference evidence="16 17" key="1">
    <citation type="journal article" date="2002" name="Genome Res.">
        <title>The genome of Methanosarcina acetivorans reveals extensive metabolic and physiological diversity.</title>
        <authorList>
            <person name="Galagan J.E."/>
            <person name="Nusbaum C."/>
            <person name="Roy A."/>
            <person name="Endrizzi M.G."/>
            <person name="Macdonald P."/>
            <person name="FitzHugh W."/>
            <person name="Calvo S."/>
            <person name="Engels R."/>
            <person name="Smirnov S."/>
            <person name="Atnoor D."/>
            <person name="Brown A."/>
            <person name="Allen N."/>
            <person name="Naylor J."/>
            <person name="Stange-Thomann N."/>
            <person name="DeArellano K."/>
            <person name="Johnson R."/>
            <person name="Linton L."/>
            <person name="McEwan P."/>
            <person name="McKernan K."/>
            <person name="Talamas J."/>
            <person name="Tirrell A."/>
            <person name="Ye W."/>
            <person name="Zimmer A."/>
            <person name="Barber R.D."/>
            <person name="Cann I."/>
            <person name="Graham D.E."/>
            <person name="Grahame D.A."/>
            <person name="Guss A."/>
            <person name="Hedderich R."/>
            <person name="Ingram-Smith C."/>
            <person name="Kuettner C.H."/>
            <person name="Krzycki J.A."/>
            <person name="Leigh J.A."/>
            <person name="Li W."/>
            <person name="Liu J."/>
            <person name="Mukhopadhyay B."/>
            <person name="Reeve J.N."/>
            <person name="Smith K."/>
            <person name="Springer T.A."/>
            <person name="Umayam L.A."/>
            <person name="White O."/>
            <person name="White R.H."/>
            <person name="de Macario E.C."/>
            <person name="Ferry J.G."/>
            <person name="Jarrell K.F."/>
            <person name="Jing H."/>
            <person name="Macario A.J.L."/>
            <person name="Paulsen I."/>
            <person name="Pritchett M."/>
            <person name="Sowers K.R."/>
            <person name="Swanson R.V."/>
            <person name="Zinder S.H."/>
            <person name="Lander E."/>
            <person name="Metcalf W.W."/>
            <person name="Birren B."/>
        </authorList>
    </citation>
    <scope>NUCLEOTIDE SEQUENCE [LARGE SCALE GENOMIC DNA]</scope>
    <source>
        <strain evidence="17">ATCC 35395 / DSM 2834 / JCM 12185 / C2A</strain>
    </source>
</reference>
<feature type="domain" description="Cytochrome-c3 hydrogenase C-terminal" evidence="15">
    <location>
        <begin position="274"/>
        <end position="349"/>
    </location>
</feature>
<dbReference type="InterPro" id="IPR037148">
    <property type="entry name" value="NiFe-Hase_small_C_sf"/>
</dbReference>
<feature type="binding site" evidence="12">
    <location>
        <position position="231"/>
    </location>
    <ligand>
        <name>[4Fe-4S] cluster</name>
        <dbReference type="ChEBI" id="CHEBI:49883"/>
        <label>1</label>
    </ligand>
</feature>
<keyword evidence="11 12" id="KW-0003">3Fe-4S</keyword>
<dbReference type="InParanoid" id="Q8TRM9"/>
<comment type="similarity">
    <text evidence="4">Belongs to the [NiFe]/[NiFeSe] hydrogenase small subunit family.</text>
</comment>
<name>Q8TRM9_METAC</name>
<keyword evidence="17" id="KW-1185">Reference proteome</keyword>
<dbReference type="PANTHER" id="PTHR30013:SF7">
    <property type="entry name" value="HYDROGENASE-2 SMALL CHAIN"/>
    <property type="match status" value="1"/>
</dbReference>
<dbReference type="Proteomes" id="UP000002487">
    <property type="component" value="Chromosome"/>
</dbReference>
<dbReference type="EMBL" id="AE010299">
    <property type="protein sequence ID" value="AAM04567.1"/>
    <property type="molecule type" value="Genomic_DNA"/>
</dbReference>
<dbReference type="GO" id="GO:0009055">
    <property type="term" value="F:electron transfer activity"/>
    <property type="evidence" value="ECO:0000318"/>
    <property type="project" value="GO_Central"/>
</dbReference>
<sequence>MNYPGGSRTSEESLLEKFKNLDFMKMDRRTFIKAVGVLGASLFLQTYKSDLAKALELSETKVLWFHGVECTGCSISMLDGGTPDIVELLQYLNLNLLYQEVLMMQQGIFVDGKPANTSDLNSELLLDEILENEKDYVFISEGGVPNGPDGTGKYLVLGGRTYKEIYEKAAKSASVIIAIGQCATNSGVNAAKSDVKELLDHRGIAFTMEDSSKGIIDLLGIDKPVININGCPAHPDWVFLTISAVVLGKIKVPDDLPYVLDRWNRPKVFFPPDHVIHDNCPRRGYYDRGELDLTVGGPNCLWKLGCKGPYTHADCATRHWNGHQSFCPQAGSPCIGCVQPGFPDSTRPFFVESEDAGIVGTHLDTVAGVAIGGALLAAGAHAIRRTVLKKPVDKEESAEENISEKTGGEK</sequence>
<feature type="binding site" evidence="12">
    <location>
        <position position="277"/>
    </location>
    <ligand>
        <name>[4Fe-4S] cluster</name>
        <dbReference type="ChEBI" id="CHEBI:49883"/>
        <label>2</label>
    </ligand>
</feature>
<dbReference type="EnsemblBacteria" id="AAM04567">
    <property type="protein sequence ID" value="AAM04567"/>
    <property type="gene ID" value="MA_1146"/>
</dbReference>
<keyword evidence="5 12" id="KW-0004">4Fe-4S</keyword>
<evidence type="ECO:0000256" key="12">
    <source>
        <dbReference type="PIRSR" id="PIRSR000310-1"/>
    </source>
</evidence>
<dbReference type="GO" id="GO:0046872">
    <property type="term" value="F:metal ion binding"/>
    <property type="evidence" value="ECO:0007669"/>
    <property type="project" value="UniProtKB-KW"/>
</dbReference>
<dbReference type="InterPro" id="IPR001821">
    <property type="entry name" value="NiFe_hydrogenase_ssu"/>
</dbReference>
<comment type="cofactor">
    <cofactor evidence="1">
        <name>[3Fe-4S] cluster</name>
        <dbReference type="ChEBI" id="CHEBI:21137"/>
    </cofactor>
</comment>
<feature type="binding site" evidence="12">
    <location>
        <position position="306"/>
    </location>
    <ligand>
        <name>[4Fe-4S] cluster</name>
        <dbReference type="ChEBI" id="CHEBI:49883"/>
        <label>2</label>
    </ligand>
</feature>
<feature type="binding site" evidence="12">
    <location>
        <position position="280"/>
    </location>
    <ligand>
        <name>[4Fe-4S] cluster</name>
        <dbReference type="ChEBI" id="CHEBI:49883"/>
        <label>2</label>
    </ligand>
</feature>
<dbReference type="PANTHER" id="PTHR30013">
    <property type="entry name" value="NIFE / NIFESE HYDROGENASE SMALL SUBUNIT FAMILY MEMBER"/>
    <property type="match status" value="1"/>
</dbReference>
<dbReference type="GO" id="GO:0051539">
    <property type="term" value="F:4 iron, 4 sulfur cluster binding"/>
    <property type="evidence" value="ECO:0007669"/>
    <property type="project" value="UniProtKB-KW"/>
</dbReference>
<evidence type="ECO:0000256" key="13">
    <source>
        <dbReference type="SAM" id="MobiDB-lite"/>
    </source>
</evidence>
<dbReference type="SUPFAM" id="SSF56770">
    <property type="entry name" value="HydA/Nqo6-like"/>
    <property type="match status" value="1"/>
</dbReference>
<feature type="binding site" evidence="12">
    <location>
        <position position="73"/>
    </location>
    <ligand>
        <name>[4Fe-4S] cluster</name>
        <dbReference type="ChEBI" id="CHEBI:49883"/>
        <label>1</label>
    </ligand>
</feature>
<keyword evidence="7" id="KW-0732">Signal</keyword>
<dbReference type="PhylomeDB" id="Q8TRM9"/>
<keyword evidence="10 12" id="KW-0411">Iron-sulfur</keyword>
<evidence type="ECO:0000259" key="14">
    <source>
        <dbReference type="Pfam" id="PF01058"/>
    </source>
</evidence>
<evidence type="ECO:0000313" key="17">
    <source>
        <dbReference type="Proteomes" id="UP000002487"/>
    </source>
</evidence>